<evidence type="ECO:0000313" key="3">
    <source>
        <dbReference type="EMBL" id="QCP34518.1"/>
    </source>
</evidence>
<dbReference type="AlphaFoldDB" id="A0A4P8IAH0"/>
<accession>A0A4P8IAH0</accession>
<evidence type="ECO:0000313" key="4">
    <source>
        <dbReference type="Proteomes" id="UP000298653"/>
    </source>
</evidence>
<dbReference type="InterPro" id="IPR010982">
    <property type="entry name" value="Lambda_DNA-bd_dom_sf"/>
</dbReference>
<dbReference type="PANTHER" id="PTHR46558">
    <property type="entry name" value="TRACRIPTIONAL REGULATORY PROTEIN-RELATED-RELATED"/>
    <property type="match status" value="1"/>
</dbReference>
<dbReference type="RefSeq" id="WP_137328048.1">
    <property type="nucleotide sequence ID" value="NZ_CP040058.1"/>
</dbReference>
<dbReference type="PROSITE" id="PS50943">
    <property type="entry name" value="HTH_CROC1"/>
    <property type="match status" value="1"/>
</dbReference>
<name>A0A4P8IAH0_9FIRM</name>
<sequence length="149" mass="17355">MSLGNSLYNARKKSGLSQEEVAGKLGVSRQTVSKWETDETLPDIRQSKNLAVLYRLSLDDLIEFDPNIQEIEQVIENTSEEMQNKIDWTKVWGKKYPILSTYQKEVQIRGYAEQLKAMLDRLKRDYGYNDTDAFLVLKDIMSSVWKQKK</sequence>
<dbReference type="PANTHER" id="PTHR46558:SF13">
    <property type="entry name" value="HTH-TYPE TRANSCRIPTIONAL REGULATOR IMMR"/>
    <property type="match status" value="1"/>
</dbReference>
<evidence type="ECO:0000256" key="1">
    <source>
        <dbReference type="ARBA" id="ARBA00023125"/>
    </source>
</evidence>
<dbReference type="KEGG" id="arf:AR1Y2_1064"/>
<keyword evidence="1" id="KW-0238">DNA-binding</keyword>
<dbReference type="OrthoDB" id="9801008at2"/>
<dbReference type="EMBL" id="CP040058">
    <property type="protein sequence ID" value="QCP34518.1"/>
    <property type="molecule type" value="Genomic_DNA"/>
</dbReference>
<keyword evidence="4" id="KW-1185">Reference proteome</keyword>
<protein>
    <submittedName>
        <fullName evidence="3">Transcriptional regulator, XRE family</fullName>
    </submittedName>
</protein>
<dbReference type="Pfam" id="PF01381">
    <property type="entry name" value="HTH_3"/>
    <property type="match status" value="1"/>
</dbReference>
<dbReference type="SUPFAM" id="SSF47413">
    <property type="entry name" value="lambda repressor-like DNA-binding domains"/>
    <property type="match status" value="1"/>
</dbReference>
<feature type="domain" description="HTH cro/C1-type" evidence="2">
    <location>
        <begin position="7"/>
        <end position="61"/>
    </location>
</feature>
<dbReference type="Proteomes" id="UP000298653">
    <property type="component" value="Chromosome"/>
</dbReference>
<dbReference type="InterPro" id="IPR001387">
    <property type="entry name" value="Cro/C1-type_HTH"/>
</dbReference>
<dbReference type="CDD" id="cd00093">
    <property type="entry name" value="HTH_XRE"/>
    <property type="match status" value="1"/>
</dbReference>
<dbReference type="Gene3D" id="1.10.260.40">
    <property type="entry name" value="lambda repressor-like DNA-binding domains"/>
    <property type="match status" value="1"/>
</dbReference>
<reference evidence="3 4" key="1">
    <citation type="submission" date="2019-05" db="EMBL/GenBank/DDBJ databases">
        <title>Complete genome sequencing of Anaerostipes rhamnosivorans.</title>
        <authorList>
            <person name="Bui T.P.N."/>
            <person name="de Vos W.M."/>
        </authorList>
    </citation>
    <scope>NUCLEOTIDE SEQUENCE [LARGE SCALE GENOMIC DNA]</scope>
    <source>
        <strain evidence="3 4">1y2</strain>
    </source>
</reference>
<proteinExistence type="predicted"/>
<evidence type="ECO:0000259" key="2">
    <source>
        <dbReference type="PROSITE" id="PS50943"/>
    </source>
</evidence>
<dbReference type="GO" id="GO:0003677">
    <property type="term" value="F:DNA binding"/>
    <property type="evidence" value="ECO:0007669"/>
    <property type="project" value="UniProtKB-KW"/>
</dbReference>
<gene>
    <name evidence="3" type="ORF">AR1Y2_1064</name>
</gene>
<dbReference type="SMART" id="SM00530">
    <property type="entry name" value="HTH_XRE"/>
    <property type="match status" value="1"/>
</dbReference>
<organism evidence="3 4">
    <name type="scientific">Anaerostipes rhamnosivorans</name>
    <dbReference type="NCBI Taxonomy" id="1229621"/>
    <lineage>
        <taxon>Bacteria</taxon>
        <taxon>Bacillati</taxon>
        <taxon>Bacillota</taxon>
        <taxon>Clostridia</taxon>
        <taxon>Lachnospirales</taxon>
        <taxon>Lachnospiraceae</taxon>
        <taxon>Anaerostipes</taxon>
    </lineage>
</organism>